<keyword evidence="2" id="KW-0560">Oxidoreductase</keyword>
<reference evidence="3 4" key="1">
    <citation type="submission" date="2018-04" db="EMBL/GenBank/DDBJ databases">
        <title>Novel species isolated from glacier.</title>
        <authorList>
            <person name="Liu Q."/>
            <person name="Xin Y.-H."/>
        </authorList>
    </citation>
    <scope>NUCLEOTIDE SEQUENCE [LARGE SCALE GENOMIC DNA]</scope>
    <source>
        <strain evidence="3 4">GT1R17</strain>
    </source>
</reference>
<dbReference type="Gene3D" id="3.40.50.720">
    <property type="entry name" value="NAD(P)-binding Rossmann-like Domain"/>
    <property type="match status" value="1"/>
</dbReference>
<dbReference type="PANTHER" id="PTHR43477:SF1">
    <property type="entry name" value="DIHYDROANTICAPSIN 7-DEHYDROGENASE"/>
    <property type="match status" value="1"/>
</dbReference>
<dbReference type="InterPro" id="IPR051122">
    <property type="entry name" value="SDR_DHRS6-like"/>
</dbReference>
<dbReference type="PANTHER" id="PTHR43477">
    <property type="entry name" value="DIHYDROANTICAPSIN 7-DEHYDROGENASE"/>
    <property type="match status" value="1"/>
</dbReference>
<dbReference type="Proteomes" id="UP000244248">
    <property type="component" value="Unassembled WGS sequence"/>
</dbReference>
<dbReference type="PRINTS" id="PR00080">
    <property type="entry name" value="SDRFAMILY"/>
</dbReference>
<dbReference type="PRINTS" id="PR00081">
    <property type="entry name" value="GDHRDH"/>
</dbReference>
<name>A0A2T5MCX3_9GAMM</name>
<dbReference type="FunFam" id="3.40.50.720:FF:000084">
    <property type="entry name" value="Short-chain dehydrogenase reductase"/>
    <property type="match status" value="1"/>
</dbReference>
<dbReference type="RefSeq" id="WP_107940790.1">
    <property type="nucleotide sequence ID" value="NZ_QANS01000005.1"/>
</dbReference>
<evidence type="ECO:0000256" key="2">
    <source>
        <dbReference type="ARBA" id="ARBA00023002"/>
    </source>
</evidence>
<keyword evidence="4" id="KW-1185">Reference proteome</keyword>
<dbReference type="OrthoDB" id="154414at2"/>
<comment type="similarity">
    <text evidence="1">Belongs to the short-chain dehydrogenases/reductases (SDR) family.</text>
</comment>
<accession>A0A2T5MCX3</accession>
<evidence type="ECO:0000313" key="3">
    <source>
        <dbReference type="EMBL" id="PTU30420.1"/>
    </source>
</evidence>
<proteinExistence type="inferred from homology"/>
<gene>
    <name evidence="3" type="ORF">CJD38_12905</name>
</gene>
<dbReference type="EMBL" id="QANS01000005">
    <property type="protein sequence ID" value="PTU30420.1"/>
    <property type="molecule type" value="Genomic_DNA"/>
</dbReference>
<evidence type="ECO:0000256" key="1">
    <source>
        <dbReference type="ARBA" id="ARBA00006484"/>
    </source>
</evidence>
<dbReference type="SUPFAM" id="SSF51735">
    <property type="entry name" value="NAD(P)-binding Rossmann-fold domains"/>
    <property type="match status" value="1"/>
</dbReference>
<dbReference type="CDD" id="cd05233">
    <property type="entry name" value="SDR_c"/>
    <property type="match status" value="1"/>
</dbReference>
<protein>
    <submittedName>
        <fullName evidence="3">Oxidoreductase</fullName>
    </submittedName>
</protein>
<dbReference type="Pfam" id="PF13561">
    <property type="entry name" value="adh_short_C2"/>
    <property type="match status" value="1"/>
</dbReference>
<evidence type="ECO:0000313" key="4">
    <source>
        <dbReference type="Proteomes" id="UP000244248"/>
    </source>
</evidence>
<organism evidence="3 4">
    <name type="scientific">Stenotrophobium rhamnosiphilum</name>
    <dbReference type="NCBI Taxonomy" id="2029166"/>
    <lineage>
        <taxon>Bacteria</taxon>
        <taxon>Pseudomonadati</taxon>
        <taxon>Pseudomonadota</taxon>
        <taxon>Gammaproteobacteria</taxon>
        <taxon>Nevskiales</taxon>
        <taxon>Nevskiaceae</taxon>
        <taxon>Stenotrophobium</taxon>
    </lineage>
</organism>
<comment type="caution">
    <text evidence="3">The sequence shown here is derived from an EMBL/GenBank/DDBJ whole genome shotgun (WGS) entry which is preliminary data.</text>
</comment>
<dbReference type="GO" id="GO:0016491">
    <property type="term" value="F:oxidoreductase activity"/>
    <property type="evidence" value="ECO:0007669"/>
    <property type="project" value="UniProtKB-KW"/>
</dbReference>
<sequence length="266" mass="28099">MTNNSNQKPVVLITGASAGLGDGIARRFAKGGFRIVAVARRKDRLEQLAKDLAGQTEVLVVAEDVTAPGASDRAVDAAMKAFGRLDCLVNNAGYFKFGAVDQTDDAMLDEAFDISLKAPFRFSRAALRVMGPGSSIINVGSVWGLRAGLSGGSYCAVKAGLIGMTQSIAADYGSKGIRANVVAPGVIKTDMTKDFWDTDGFQRCNQEMTPFNRDGTVADVANAVHFLASNEGSFINGQTLALDGGWSTTKYLSMDAIVAERVQKTA</sequence>
<dbReference type="AlphaFoldDB" id="A0A2T5MCX3"/>
<dbReference type="InterPro" id="IPR036291">
    <property type="entry name" value="NAD(P)-bd_dom_sf"/>
</dbReference>
<dbReference type="InterPro" id="IPR002347">
    <property type="entry name" value="SDR_fam"/>
</dbReference>